<evidence type="ECO:0000313" key="2">
    <source>
        <dbReference type="Proteomes" id="UP000431264"/>
    </source>
</evidence>
<sequence>MTGLNKLEIDILKNEIKPIELLTEPIQKSIDSYIKWFPLLIKDSNSDLDLIKEAKLTIEFDLSKSRICSFAPENMENPYTCTSSIIDDRDKEYKYEFKDWWFPEALVIVQKETTWWTKYIQWIRKK</sequence>
<protein>
    <submittedName>
        <fullName evidence="1">Uncharacterized protein</fullName>
    </submittedName>
</protein>
<dbReference type="EMBL" id="WQLW01000009">
    <property type="protein sequence ID" value="MVO09985.1"/>
    <property type="molecule type" value="Genomic_DNA"/>
</dbReference>
<name>A0A6I4IT08_9FLAO</name>
<dbReference type="RefSeq" id="WP_140998353.1">
    <property type="nucleotide sequence ID" value="NZ_VDCZ01000009.1"/>
</dbReference>
<reference evidence="2" key="1">
    <citation type="submission" date="2019-05" db="EMBL/GenBank/DDBJ databases">
        <title>Flavobacterium profundi sp. nov., isolated from a deep-sea seamount.</title>
        <authorList>
            <person name="Zhang D.-C."/>
        </authorList>
    </citation>
    <scope>NUCLEOTIDE SEQUENCE [LARGE SCALE GENOMIC DNA]</scope>
    <source>
        <strain evidence="2">TP390</strain>
    </source>
</reference>
<gene>
    <name evidence="1" type="ORF">GOQ30_12510</name>
</gene>
<evidence type="ECO:0000313" key="1">
    <source>
        <dbReference type="EMBL" id="MVO09985.1"/>
    </source>
</evidence>
<dbReference type="OrthoDB" id="825277at2"/>
<dbReference type="Proteomes" id="UP000431264">
    <property type="component" value="Unassembled WGS sequence"/>
</dbReference>
<organism evidence="1 2">
    <name type="scientific">Flavobacterium profundi</name>
    <dbReference type="NCBI Taxonomy" id="1774945"/>
    <lineage>
        <taxon>Bacteria</taxon>
        <taxon>Pseudomonadati</taxon>
        <taxon>Bacteroidota</taxon>
        <taxon>Flavobacteriia</taxon>
        <taxon>Flavobacteriales</taxon>
        <taxon>Flavobacteriaceae</taxon>
        <taxon>Flavobacterium</taxon>
    </lineage>
</organism>
<comment type="caution">
    <text evidence="1">The sequence shown here is derived from an EMBL/GenBank/DDBJ whole genome shotgun (WGS) entry which is preliminary data.</text>
</comment>
<accession>A0A6I4IT08</accession>
<keyword evidence="2" id="KW-1185">Reference proteome</keyword>
<dbReference type="AlphaFoldDB" id="A0A6I4IT08"/>
<proteinExistence type="predicted"/>